<feature type="compositionally biased region" description="Polar residues" evidence="1">
    <location>
        <begin position="51"/>
        <end position="60"/>
    </location>
</feature>
<reference evidence="4" key="1">
    <citation type="submission" date="2023-01" db="EMBL/GenBank/DDBJ databases">
        <title>Key to firefly adult light organ development and bioluminescence: homeobox transcription factors regulate luciferase expression and transportation to peroxisome.</title>
        <authorList>
            <person name="Fu X."/>
        </authorList>
    </citation>
    <scope>NUCLEOTIDE SEQUENCE [LARGE SCALE GENOMIC DNA]</scope>
</reference>
<dbReference type="EMBL" id="JARPUR010000005">
    <property type="protein sequence ID" value="KAK4875614.1"/>
    <property type="molecule type" value="Genomic_DNA"/>
</dbReference>
<keyword evidence="4" id="KW-1185">Reference proteome</keyword>
<comment type="caution">
    <text evidence="3">The sequence shown here is derived from an EMBL/GenBank/DDBJ whole genome shotgun (WGS) entry which is preliminary data.</text>
</comment>
<feature type="compositionally biased region" description="Basic and acidic residues" evidence="1">
    <location>
        <begin position="38"/>
        <end position="49"/>
    </location>
</feature>
<name>A0AAN7PSH8_9COLE</name>
<organism evidence="3 4">
    <name type="scientific">Aquatica leii</name>
    <dbReference type="NCBI Taxonomy" id="1421715"/>
    <lineage>
        <taxon>Eukaryota</taxon>
        <taxon>Metazoa</taxon>
        <taxon>Ecdysozoa</taxon>
        <taxon>Arthropoda</taxon>
        <taxon>Hexapoda</taxon>
        <taxon>Insecta</taxon>
        <taxon>Pterygota</taxon>
        <taxon>Neoptera</taxon>
        <taxon>Endopterygota</taxon>
        <taxon>Coleoptera</taxon>
        <taxon>Polyphaga</taxon>
        <taxon>Elateriformia</taxon>
        <taxon>Elateroidea</taxon>
        <taxon>Lampyridae</taxon>
        <taxon>Luciolinae</taxon>
        <taxon>Aquatica</taxon>
    </lineage>
</organism>
<feature type="region of interest" description="Disordered" evidence="1">
    <location>
        <begin position="38"/>
        <end position="68"/>
    </location>
</feature>
<accession>A0AAN7PSH8</accession>
<proteinExistence type="predicted"/>
<evidence type="ECO:0000313" key="3">
    <source>
        <dbReference type="EMBL" id="KAK4875614.1"/>
    </source>
</evidence>
<gene>
    <name evidence="3" type="ORF">RN001_012036</name>
</gene>
<evidence type="ECO:0000313" key="4">
    <source>
        <dbReference type="Proteomes" id="UP001353858"/>
    </source>
</evidence>
<evidence type="ECO:0000256" key="1">
    <source>
        <dbReference type="SAM" id="MobiDB-lite"/>
    </source>
</evidence>
<keyword evidence="2" id="KW-0472">Membrane</keyword>
<evidence type="ECO:0000256" key="2">
    <source>
        <dbReference type="SAM" id="Phobius"/>
    </source>
</evidence>
<dbReference type="AlphaFoldDB" id="A0AAN7PSH8"/>
<feature type="transmembrane region" description="Helical" evidence="2">
    <location>
        <begin position="84"/>
        <end position="103"/>
    </location>
</feature>
<keyword evidence="2" id="KW-0812">Transmembrane</keyword>
<protein>
    <submittedName>
        <fullName evidence="3">Uncharacterized protein</fullName>
    </submittedName>
</protein>
<keyword evidence="2" id="KW-1133">Transmembrane helix</keyword>
<dbReference type="Proteomes" id="UP001353858">
    <property type="component" value="Unassembled WGS sequence"/>
</dbReference>
<sequence>MALLVNQIPIYCIIKYGKEELRNNDVFVSVEEHVFNESTKEHFSQERINNRGKSASSSIPQKRPKPVKRKMKDVASCINELNTLASFLLIILIHLNMSLKFLVAKFSNGF</sequence>